<proteinExistence type="predicted"/>
<feature type="region of interest" description="Disordered" evidence="1">
    <location>
        <begin position="426"/>
        <end position="477"/>
    </location>
</feature>
<feature type="compositionally biased region" description="Polar residues" evidence="1">
    <location>
        <begin position="464"/>
        <end position="477"/>
    </location>
</feature>
<feature type="compositionally biased region" description="Low complexity" evidence="1">
    <location>
        <begin position="54"/>
        <end position="64"/>
    </location>
</feature>
<evidence type="ECO:0000313" key="2">
    <source>
        <dbReference type="EMBL" id="RAR02882.1"/>
    </source>
</evidence>
<dbReference type="Proteomes" id="UP000249619">
    <property type="component" value="Unassembled WGS sequence"/>
</dbReference>
<dbReference type="InterPro" id="IPR053157">
    <property type="entry name" value="Sterol_Uptake_Regulator"/>
</dbReference>
<feature type="compositionally biased region" description="Low complexity" evidence="1">
    <location>
        <begin position="24"/>
        <end position="36"/>
    </location>
</feature>
<feature type="compositionally biased region" description="Polar residues" evidence="1">
    <location>
        <begin position="435"/>
        <end position="444"/>
    </location>
</feature>
<evidence type="ECO:0000256" key="1">
    <source>
        <dbReference type="SAM" id="MobiDB-lite"/>
    </source>
</evidence>
<dbReference type="EMBL" id="QGDH01000198">
    <property type="protein sequence ID" value="RAR02882.1"/>
    <property type="molecule type" value="Genomic_DNA"/>
</dbReference>
<protein>
    <submittedName>
        <fullName evidence="2">C6 zinc finger domain-containing protein</fullName>
    </submittedName>
</protein>
<dbReference type="STRING" id="183478.A0A364MTA7"/>
<evidence type="ECO:0000313" key="3">
    <source>
        <dbReference type="Proteomes" id="UP000249619"/>
    </source>
</evidence>
<gene>
    <name evidence="2" type="ORF">DDE83_008425</name>
</gene>
<accession>A0A364MTA7</accession>
<dbReference type="PANTHER" id="PTHR47784:SF5">
    <property type="entry name" value="STEROL UPTAKE CONTROL PROTEIN 2"/>
    <property type="match status" value="1"/>
</dbReference>
<dbReference type="GO" id="GO:0001228">
    <property type="term" value="F:DNA-binding transcription activator activity, RNA polymerase II-specific"/>
    <property type="evidence" value="ECO:0007669"/>
    <property type="project" value="TreeGrafter"/>
</dbReference>
<reference evidence="3" key="1">
    <citation type="submission" date="2018-05" db="EMBL/GenBank/DDBJ databases">
        <title>Draft genome sequence of Stemphylium lycopersici strain CIDEFI 213.</title>
        <authorList>
            <person name="Medina R."/>
            <person name="Franco M.E.E."/>
            <person name="Lucentini C.G."/>
            <person name="Saparrat M.C.N."/>
            <person name="Balatti P.A."/>
        </authorList>
    </citation>
    <scope>NUCLEOTIDE SEQUENCE [LARGE SCALE GENOMIC DNA]</scope>
    <source>
        <strain evidence="3">CIDEFI 213</strain>
    </source>
</reference>
<organism evidence="2 3">
    <name type="scientific">Stemphylium lycopersici</name>
    <name type="common">Tomato gray leaf spot disease fungus</name>
    <name type="synonym">Thyrospora lycopersici</name>
    <dbReference type="NCBI Taxonomy" id="183478"/>
    <lineage>
        <taxon>Eukaryota</taxon>
        <taxon>Fungi</taxon>
        <taxon>Dikarya</taxon>
        <taxon>Ascomycota</taxon>
        <taxon>Pezizomycotina</taxon>
        <taxon>Dothideomycetes</taxon>
        <taxon>Pleosporomycetidae</taxon>
        <taxon>Pleosporales</taxon>
        <taxon>Pleosporineae</taxon>
        <taxon>Pleosporaceae</taxon>
        <taxon>Stemphylium</taxon>
    </lineage>
</organism>
<feature type="region of interest" description="Disordered" evidence="1">
    <location>
        <begin position="18"/>
        <end position="65"/>
    </location>
</feature>
<sequence length="477" mass="54085">MAFHVAWSLGIPTYPNRLPRHLPRGSSSSSTPPSRLDYTTGQPAAGPRVPRAVSSVSEGSSSDSQPDLYPFLSKFIHRAEVTQADIWLRDLELLHYWTTEAYDELSQRDDMRHTWRVDAPKHAVRHAFFMHEILAFAAFHRAHKEQNEQRREYYTFGVHHQDLAIRGVRQRLHNVTPQEAAAIVATSTLLTLSVFASSGFEAECAATNSPQDAVDGILNCFYLMQGMGNVLAMAQATVRDSFLAPMFKDPVDVIPSQPMLGELMLHIPTLEDFIRGKRDLPEDERKLYLKTVAFFQPVLGMSVPPKVDNRELRFLFFWPLHLDAEYMSLVRLRHSGALVILMYYTTILLASEPRYWFLDGWGRRLMQSCYDAVDQSWMSAIQWPLSFLNQNATWDLFANLSQRQQSSGLSGAIGYPQQRTVVIPHRQTPPGPFTSAEQSASSYNHRGFTLQLEEEDQKPVLRMDSSSVGQAPSPDTN</sequence>
<dbReference type="PANTHER" id="PTHR47784">
    <property type="entry name" value="STEROL UPTAKE CONTROL PROTEIN 2"/>
    <property type="match status" value="1"/>
</dbReference>
<dbReference type="AlphaFoldDB" id="A0A364MTA7"/>
<keyword evidence="3" id="KW-1185">Reference proteome</keyword>
<name>A0A364MTA7_STELY</name>
<comment type="caution">
    <text evidence="2">The sequence shown here is derived from an EMBL/GenBank/DDBJ whole genome shotgun (WGS) entry which is preliminary data.</text>
</comment>
<dbReference type="OrthoDB" id="3546279at2759"/>